<sequence>MDISNPENLTAEEIMSTELLEEVYTETDEVQRFLLINKLEKRAEELRILSKFKQMVRLQEKQLKEMRKEIAVKAATEPDSANSNSMSLEFEPGNIVFARTGRWIVTESGVRAIGFAGTITASHYPIIVTERLVNRETHREKVQVTWKKDGRVCSIMPYRSEMSSNSKIVNLSDYGLPVTSETARAMISYLSDYEALNNDLIPLRESTSKLGWIDNEFLPYSAKDIIFDAHPSFKYVFDSVHEEGDYNAWLGLMRSIRARGRIEVSVYLAASFASVLLPLLNVLPFIVNLYGESGRGKTVALMAATSVWADPGTGKYIVESTSTVNSMEQQLGILNHLPMMIDDLSKIRDKDPERFPELIYMLCAGRGKSRLMRTMEMRDVATWDNVILTNIERPLCDSAMKGGAINRVLDIETEPGDIFENGNATVGILLKHYGHGGKPFIEAVEALGKDILQEMVDSYEQKIRDAAEAKGETKEAKQVIPLAVLLTADEIAEREIFQDGVRLDLHKCVDFIKGQNEVSEMRRAYDHVMDAVHMQRNRFEPREDGNYAGVIWGSFPTEDTVAIIPSALEELGRFYNFNSRQFVRWAGANNLLRCDSDKKRLQSKTMIAGKRYRTYILRLNNENEQYEQNESEEFIDYEQDELPFD</sequence>
<reference evidence="4" key="1">
    <citation type="submission" date="2023-07" db="EMBL/GenBank/DDBJ databases">
        <title>Genomic Encyclopedia of Type Strains, Phase IV (KMG-IV): sequencing the most valuable type-strain genomes for metagenomic binning, comparative biology and taxonomic classification.</title>
        <authorList>
            <person name="Goeker M."/>
        </authorList>
    </citation>
    <scope>NUCLEOTIDE SEQUENCE</scope>
    <source>
        <strain evidence="4">DSM 19659</strain>
    </source>
</reference>
<dbReference type="Pfam" id="PF18662">
    <property type="entry name" value="HTH_56"/>
    <property type="match status" value="1"/>
</dbReference>
<evidence type="ECO:0000256" key="1">
    <source>
        <dbReference type="SAM" id="Coils"/>
    </source>
</evidence>
<evidence type="ECO:0000259" key="2">
    <source>
        <dbReference type="Pfam" id="PF06048"/>
    </source>
</evidence>
<dbReference type="AlphaFoldDB" id="A0AAE3VBX4"/>
<proteinExistence type="predicted"/>
<keyword evidence="1" id="KW-0175">Coiled coil</keyword>
<evidence type="ECO:0000313" key="5">
    <source>
        <dbReference type="Proteomes" id="UP001241537"/>
    </source>
</evidence>
<feature type="domain" description="DUF927" evidence="2">
    <location>
        <begin position="122"/>
        <end position="379"/>
    </location>
</feature>
<accession>A0AAE3VBX4</accession>
<dbReference type="EMBL" id="JAUSTO010000013">
    <property type="protein sequence ID" value="MDQ0153140.1"/>
    <property type="molecule type" value="Genomic_DNA"/>
</dbReference>
<evidence type="ECO:0000259" key="3">
    <source>
        <dbReference type="Pfam" id="PF18662"/>
    </source>
</evidence>
<protein>
    <recommendedName>
        <fullName evidence="6">DUF927 domain-containing protein</fullName>
    </recommendedName>
</protein>
<gene>
    <name evidence="4" type="ORF">J2S20_001849</name>
</gene>
<evidence type="ECO:0000313" key="4">
    <source>
        <dbReference type="EMBL" id="MDQ0153140.1"/>
    </source>
</evidence>
<feature type="domain" description="Cch helix turn helix" evidence="3">
    <location>
        <begin position="522"/>
        <end position="622"/>
    </location>
</feature>
<keyword evidence="5" id="KW-1185">Reference proteome</keyword>
<dbReference type="InterPro" id="IPR009270">
    <property type="entry name" value="DUF927"/>
</dbReference>
<comment type="caution">
    <text evidence="4">The sequence shown here is derived from an EMBL/GenBank/DDBJ whole genome shotgun (WGS) entry which is preliminary data.</text>
</comment>
<organism evidence="4 5">
    <name type="scientific">Moryella indoligenes</name>
    <dbReference type="NCBI Taxonomy" id="371674"/>
    <lineage>
        <taxon>Bacteria</taxon>
        <taxon>Bacillati</taxon>
        <taxon>Bacillota</taxon>
        <taxon>Clostridia</taxon>
        <taxon>Lachnospirales</taxon>
        <taxon>Lachnospiraceae</taxon>
        <taxon>Moryella</taxon>
    </lineage>
</organism>
<dbReference type="Proteomes" id="UP001241537">
    <property type="component" value="Unassembled WGS sequence"/>
</dbReference>
<dbReference type="Pfam" id="PF06048">
    <property type="entry name" value="DUF927"/>
    <property type="match status" value="1"/>
</dbReference>
<dbReference type="RefSeq" id="WP_307255147.1">
    <property type="nucleotide sequence ID" value="NZ_JAUSTO010000013.1"/>
</dbReference>
<evidence type="ECO:0008006" key="6">
    <source>
        <dbReference type="Google" id="ProtNLM"/>
    </source>
</evidence>
<name>A0AAE3VBX4_9FIRM</name>
<feature type="coiled-coil region" evidence="1">
    <location>
        <begin position="449"/>
        <end position="476"/>
    </location>
</feature>
<dbReference type="InterPro" id="IPR040538">
    <property type="entry name" value="Cch_HTH"/>
</dbReference>